<reference evidence="3 4" key="1">
    <citation type="submission" date="2019-07" db="EMBL/GenBank/DDBJ databases">
        <title>Diversity of Bacteria from Kongsfjorden, Arctic.</title>
        <authorList>
            <person name="Yu Y."/>
        </authorList>
    </citation>
    <scope>NUCLEOTIDE SEQUENCE [LARGE SCALE GENOMIC DNA]</scope>
    <source>
        <strain evidence="3 4">SM1923</strain>
    </source>
</reference>
<dbReference type="EMBL" id="VNFH01000008">
    <property type="protein sequence ID" value="TVU69192.1"/>
    <property type="molecule type" value="Genomic_DNA"/>
</dbReference>
<evidence type="ECO:0000313" key="4">
    <source>
        <dbReference type="Proteomes" id="UP000319941"/>
    </source>
</evidence>
<comment type="caution">
    <text evidence="3">The sequence shown here is derived from an EMBL/GenBank/DDBJ whole genome shotgun (WGS) entry which is preliminary data.</text>
</comment>
<evidence type="ECO:0000256" key="1">
    <source>
        <dbReference type="SAM" id="MobiDB-lite"/>
    </source>
</evidence>
<dbReference type="Pfam" id="PF09361">
    <property type="entry name" value="Phasin_2"/>
    <property type="match status" value="1"/>
</dbReference>
<feature type="compositionally biased region" description="Basic and acidic residues" evidence="1">
    <location>
        <begin position="106"/>
        <end position="115"/>
    </location>
</feature>
<dbReference type="STRING" id="553385.GCA_000591415_00790"/>
<dbReference type="OrthoDB" id="5796765at2"/>
<keyword evidence="4" id="KW-1185">Reference proteome</keyword>
<sequence>MFNANFDKSTKQFDDMFMSPLRAFSALSIDYSEKLIGAQMELTKSYADASMAQARALLEVKDSEGLQNFVKEQQETVKTLGERLQNDTQKVVELNQDFAKKSQELAETNAKKGQEMAETNAKSASEAMQKSAK</sequence>
<name>A0A558HJ79_9GAMM</name>
<feature type="region of interest" description="Disordered" evidence="1">
    <location>
        <begin position="106"/>
        <end position="133"/>
    </location>
</feature>
<protein>
    <submittedName>
        <fullName evidence="3">Phasin family protein</fullName>
    </submittedName>
</protein>
<feature type="domain" description="Phasin" evidence="2">
    <location>
        <begin position="17"/>
        <end position="109"/>
    </location>
</feature>
<dbReference type="RefSeq" id="WP_024951107.1">
    <property type="nucleotide sequence ID" value="NZ_CAWOWR010000137.1"/>
</dbReference>
<evidence type="ECO:0000313" key="3">
    <source>
        <dbReference type="EMBL" id="TVU69192.1"/>
    </source>
</evidence>
<proteinExistence type="predicted"/>
<feature type="compositionally biased region" description="Polar residues" evidence="1">
    <location>
        <begin position="120"/>
        <end position="133"/>
    </location>
</feature>
<dbReference type="AlphaFoldDB" id="A0A558HJ79"/>
<organism evidence="3 4">
    <name type="scientific">Cobetia crustatorum</name>
    <dbReference type="NCBI Taxonomy" id="553385"/>
    <lineage>
        <taxon>Bacteria</taxon>
        <taxon>Pseudomonadati</taxon>
        <taxon>Pseudomonadota</taxon>
        <taxon>Gammaproteobacteria</taxon>
        <taxon>Oceanospirillales</taxon>
        <taxon>Halomonadaceae</taxon>
        <taxon>Cobetia</taxon>
    </lineage>
</organism>
<evidence type="ECO:0000259" key="2">
    <source>
        <dbReference type="Pfam" id="PF09361"/>
    </source>
</evidence>
<gene>
    <name evidence="3" type="ORF">FQP86_12090</name>
</gene>
<dbReference type="InterPro" id="IPR018968">
    <property type="entry name" value="Phasin"/>
</dbReference>
<accession>A0A558HJ79</accession>
<dbReference type="Proteomes" id="UP000319941">
    <property type="component" value="Unassembled WGS sequence"/>
</dbReference>